<dbReference type="AlphaFoldDB" id="A0AAU3H0U4"/>
<organism evidence="1">
    <name type="scientific">Streptomyces sp. NBC_01401</name>
    <dbReference type="NCBI Taxonomy" id="2903854"/>
    <lineage>
        <taxon>Bacteria</taxon>
        <taxon>Bacillati</taxon>
        <taxon>Actinomycetota</taxon>
        <taxon>Actinomycetes</taxon>
        <taxon>Kitasatosporales</taxon>
        <taxon>Streptomycetaceae</taxon>
        <taxon>Streptomyces</taxon>
    </lineage>
</organism>
<protein>
    <submittedName>
        <fullName evidence="1">SMI1/KNR4 family protein</fullName>
    </submittedName>
</protein>
<proteinExistence type="predicted"/>
<name>A0AAU3H0U4_9ACTN</name>
<gene>
    <name evidence="1" type="ORF">OG626_23490</name>
</gene>
<reference evidence="1" key="1">
    <citation type="submission" date="2022-10" db="EMBL/GenBank/DDBJ databases">
        <title>The complete genomes of actinobacterial strains from the NBC collection.</title>
        <authorList>
            <person name="Joergensen T.S."/>
            <person name="Alvarez Arevalo M."/>
            <person name="Sterndorff E.B."/>
            <person name="Faurdal D."/>
            <person name="Vuksanovic O."/>
            <person name="Mourched A.-S."/>
            <person name="Charusanti P."/>
            <person name="Shaw S."/>
            <person name="Blin K."/>
            <person name="Weber T."/>
        </authorList>
    </citation>
    <scope>NUCLEOTIDE SEQUENCE</scope>
    <source>
        <strain evidence="1">NBC_01401</strain>
    </source>
</reference>
<accession>A0AAU3H0U4</accession>
<evidence type="ECO:0000313" key="1">
    <source>
        <dbReference type="EMBL" id="WTY97640.1"/>
    </source>
</evidence>
<sequence>MNDDMGRTDRDFPAALAEVAGVDFHDDRYLTADAGGYEYLRFDFEPSADFESAEWTTDLFRNWTGNPEVDGDAYLVFGQDGSGGKAMIWRVRPDRPLAGQPIVFLGSEGERGVVAGSLSDFLWVLADGYGPMEAAEAEADDFASEPDELLTRIAERHATTPRRTAKEIVTGARTEFPAFSDDIDALCR</sequence>
<dbReference type="EMBL" id="CP109535">
    <property type="protein sequence ID" value="WTY97640.1"/>
    <property type="molecule type" value="Genomic_DNA"/>
</dbReference>